<evidence type="ECO:0000313" key="3">
    <source>
        <dbReference type="Proteomes" id="UP000189067"/>
    </source>
</evidence>
<dbReference type="EMBL" id="MTJY01000029">
    <property type="protein sequence ID" value="ONN74873.1"/>
    <property type="molecule type" value="Genomic_DNA"/>
</dbReference>
<evidence type="ECO:0000313" key="2">
    <source>
        <dbReference type="EMBL" id="ONN74873.1"/>
    </source>
</evidence>
<protein>
    <submittedName>
        <fullName evidence="2">Uncharacterized protein</fullName>
    </submittedName>
</protein>
<name>A0AAX0K3Q3_LACRH</name>
<accession>A0AAX0K3Q3</accession>
<dbReference type="Proteomes" id="UP000189067">
    <property type="component" value="Unassembled WGS sequence"/>
</dbReference>
<comment type="caution">
    <text evidence="2">The sequence shown here is derived from an EMBL/GenBank/DDBJ whole genome shotgun (WGS) entry which is preliminary data.</text>
</comment>
<reference evidence="2 3" key="1">
    <citation type="submission" date="2017-01" db="EMBL/GenBank/DDBJ databases">
        <title>In silico prediction, in vitro antibacterial spectrum and physicochemical properties of a putative bacteriocin produced by Lactobacillus rhamnosus strain L156.4.</title>
        <authorList>
            <person name="Silveira A.M."/>
            <person name="Monteiro A.S."/>
            <person name="Santos V.L."/>
            <person name="Nicoli J.R."/>
            <person name="Azevedo V."/>
            <person name="Soares S.C."/>
            <person name="Castro-Oliveira L."/>
            <person name="Dias-Souza M.V."/>
            <person name="Nardi R.M."/>
        </authorList>
    </citation>
    <scope>NUCLEOTIDE SEQUENCE [LARGE SCALE GENOMIC DNA]</scope>
    <source>
        <strain evidence="2 3">L156.4</strain>
    </source>
</reference>
<feature type="region of interest" description="Disordered" evidence="1">
    <location>
        <begin position="1"/>
        <end position="60"/>
    </location>
</feature>
<proteinExistence type="predicted"/>
<dbReference type="AlphaFoldDB" id="A0AAX0K3Q3"/>
<sequence>MYDTSADAAAKTRLQSQQSPCKDLEPKWPKPGLDAAAKTRSQSQQSPHKDLKPKWPKPSHLGLRPLMFRLLSAPVRALKKCTPRLLEGCGHGTTLCFTLP</sequence>
<organism evidence="2 3">
    <name type="scientific">Lacticaseibacillus rhamnosus</name>
    <name type="common">Lactobacillus rhamnosus</name>
    <dbReference type="NCBI Taxonomy" id="47715"/>
    <lineage>
        <taxon>Bacteria</taxon>
        <taxon>Bacillati</taxon>
        <taxon>Bacillota</taxon>
        <taxon>Bacilli</taxon>
        <taxon>Lactobacillales</taxon>
        <taxon>Lactobacillaceae</taxon>
        <taxon>Lacticaseibacillus</taxon>
    </lineage>
</organism>
<gene>
    <name evidence="2" type="ORF">BWR10_07370</name>
</gene>
<evidence type="ECO:0000256" key="1">
    <source>
        <dbReference type="SAM" id="MobiDB-lite"/>
    </source>
</evidence>